<dbReference type="EMBL" id="JAUZMZ010000312">
    <property type="protein sequence ID" value="MEE2035422.1"/>
    <property type="molecule type" value="Genomic_DNA"/>
</dbReference>
<gene>
    <name evidence="1" type="ORF">Q8814_25510</name>
</gene>
<sequence length="113" mass="12458">RKFMTQPMSTFSAGVGRTVDGTLDEALAGWEAAARQRVDVAGRTPVRALSTSSTSRWRYRRCAFADDTRVEVTIGETASGKCRIAVSHNRLISPVDVESLGEFWRLVLADVRV</sequence>
<accession>A0ABU7K049</accession>
<keyword evidence="2" id="KW-1185">Reference proteome</keyword>
<protein>
    <submittedName>
        <fullName evidence="1">Uncharacterized protein</fullName>
    </submittedName>
</protein>
<dbReference type="Proteomes" id="UP001331936">
    <property type="component" value="Unassembled WGS sequence"/>
</dbReference>
<feature type="non-terminal residue" evidence="1">
    <location>
        <position position="1"/>
    </location>
</feature>
<reference evidence="1 2" key="1">
    <citation type="submission" date="2023-08" db="EMBL/GenBank/DDBJ databases">
        <authorList>
            <person name="Girao M."/>
            <person name="Carvalho M.F."/>
        </authorList>
    </citation>
    <scope>NUCLEOTIDE SEQUENCE [LARGE SCALE GENOMIC DNA]</scope>
    <source>
        <strain evidence="1 2">CC-R104</strain>
    </source>
</reference>
<comment type="caution">
    <text evidence="1">The sequence shown here is derived from an EMBL/GenBank/DDBJ whole genome shotgun (WGS) entry which is preliminary data.</text>
</comment>
<name>A0ABU7K049_9NOCA</name>
<proteinExistence type="predicted"/>
<organism evidence="1 2">
    <name type="scientific">Rhodococcus chondri</name>
    <dbReference type="NCBI Taxonomy" id="3065941"/>
    <lineage>
        <taxon>Bacteria</taxon>
        <taxon>Bacillati</taxon>
        <taxon>Actinomycetota</taxon>
        <taxon>Actinomycetes</taxon>
        <taxon>Mycobacteriales</taxon>
        <taxon>Nocardiaceae</taxon>
        <taxon>Rhodococcus</taxon>
    </lineage>
</organism>
<evidence type="ECO:0000313" key="2">
    <source>
        <dbReference type="Proteomes" id="UP001331936"/>
    </source>
</evidence>
<evidence type="ECO:0000313" key="1">
    <source>
        <dbReference type="EMBL" id="MEE2035422.1"/>
    </source>
</evidence>